<protein>
    <submittedName>
        <fullName evidence="3">Acyltransferase</fullName>
    </submittedName>
</protein>
<feature type="transmembrane region" description="Helical" evidence="1">
    <location>
        <begin position="324"/>
        <end position="344"/>
    </location>
</feature>
<dbReference type="EMBL" id="CP097649">
    <property type="protein sequence ID" value="URI15742.1"/>
    <property type="molecule type" value="Genomic_DNA"/>
</dbReference>
<evidence type="ECO:0000259" key="2">
    <source>
        <dbReference type="Pfam" id="PF01757"/>
    </source>
</evidence>
<sequence length="373" mass="41931">MISKTTRFDVLDALRGLCAILVVFFHLPVSSHFHALPLTRHGYLFVDFFFVLSGFVIAHAYSGRIGTVGDAGRFLVRRVGRVWPLHMAILAAFVLLELCRLWFRFDAVPPFSGDRAPQYLISNILLVQAFGLHHHLTWNGPAWSISVEMGCYVLFALMLLAAPRRFTPIAVILAVVGALVVLTFAPRYMNTTYNFGFPRAMYGFLLGCLVQRIWSAAPDPGQGLVRWLEPISLIAAVAYVSLARGPWTVLAPLIFAVCIWVFASEAGRVSRWLSARPLLRLGHWSYSIYMTHMLVITVMLIVARKAGIMENRRIDFGSVWLNDLFALAVLAFIVGLSALTYRWIETPGRDWVNGWLKRRDARRARPVLAAETA</sequence>
<evidence type="ECO:0000313" key="4">
    <source>
        <dbReference type="Proteomes" id="UP001055429"/>
    </source>
</evidence>
<feature type="transmembrane region" description="Helical" evidence="1">
    <location>
        <begin position="283"/>
        <end position="303"/>
    </location>
</feature>
<feature type="transmembrane region" description="Helical" evidence="1">
    <location>
        <begin position="12"/>
        <end position="29"/>
    </location>
</feature>
<feature type="domain" description="Acyltransferase 3" evidence="2">
    <location>
        <begin position="11"/>
        <end position="341"/>
    </location>
</feature>
<dbReference type="Pfam" id="PF01757">
    <property type="entry name" value="Acyl_transf_3"/>
    <property type="match status" value="1"/>
</dbReference>
<proteinExistence type="predicted"/>
<keyword evidence="4" id="KW-1185">Reference proteome</keyword>
<keyword evidence="1" id="KW-0812">Transmembrane</keyword>
<evidence type="ECO:0000256" key="1">
    <source>
        <dbReference type="SAM" id="Phobius"/>
    </source>
</evidence>
<keyword evidence="1" id="KW-0472">Membrane</keyword>
<feature type="transmembrane region" description="Helical" evidence="1">
    <location>
        <begin position="247"/>
        <end position="263"/>
    </location>
</feature>
<organism evidence="3 4">
    <name type="scientific">Brevundimonas albigilva</name>
    <dbReference type="NCBI Taxonomy" id="1312364"/>
    <lineage>
        <taxon>Bacteria</taxon>
        <taxon>Pseudomonadati</taxon>
        <taxon>Pseudomonadota</taxon>
        <taxon>Alphaproteobacteria</taxon>
        <taxon>Caulobacterales</taxon>
        <taxon>Caulobacteraceae</taxon>
        <taxon>Brevundimonas</taxon>
    </lineage>
</organism>
<keyword evidence="3" id="KW-0012">Acyltransferase</keyword>
<reference evidence="3" key="1">
    <citation type="submission" date="2022-05" db="EMBL/GenBank/DDBJ databases">
        <title>Brevundimonas albigilva TT17 genome sequence.</title>
        <authorList>
            <person name="Lee K."/>
            <person name="Son H."/>
        </authorList>
    </citation>
    <scope>NUCLEOTIDE SEQUENCE</scope>
    <source>
        <strain evidence="3">TT17</strain>
    </source>
</reference>
<dbReference type="PANTHER" id="PTHR23028">
    <property type="entry name" value="ACETYLTRANSFERASE"/>
    <property type="match status" value="1"/>
</dbReference>
<dbReference type="Proteomes" id="UP001055429">
    <property type="component" value="Chromosome"/>
</dbReference>
<dbReference type="InterPro" id="IPR002656">
    <property type="entry name" value="Acyl_transf_3_dom"/>
</dbReference>
<dbReference type="InterPro" id="IPR050879">
    <property type="entry name" value="Acyltransferase_3"/>
</dbReference>
<dbReference type="GO" id="GO:0016746">
    <property type="term" value="F:acyltransferase activity"/>
    <property type="evidence" value="ECO:0007669"/>
    <property type="project" value="UniProtKB-KW"/>
</dbReference>
<accession>A0ABY4SQ84</accession>
<dbReference type="RefSeq" id="WP_249751425.1">
    <property type="nucleotide sequence ID" value="NZ_CP097298.1"/>
</dbReference>
<gene>
    <name evidence="3" type="ORF">M8231_01710</name>
</gene>
<feature type="transmembrane region" description="Helical" evidence="1">
    <location>
        <begin position="82"/>
        <end position="103"/>
    </location>
</feature>
<feature type="transmembrane region" description="Helical" evidence="1">
    <location>
        <begin position="41"/>
        <end position="61"/>
    </location>
</feature>
<name>A0ABY4SQ84_9CAUL</name>
<feature type="transmembrane region" description="Helical" evidence="1">
    <location>
        <begin position="169"/>
        <end position="189"/>
    </location>
</feature>
<feature type="transmembrane region" description="Helical" evidence="1">
    <location>
        <begin position="142"/>
        <end position="162"/>
    </location>
</feature>
<evidence type="ECO:0000313" key="3">
    <source>
        <dbReference type="EMBL" id="URI15742.1"/>
    </source>
</evidence>
<keyword evidence="1" id="KW-1133">Transmembrane helix</keyword>
<dbReference type="PANTHER" id="PTHR23028:SF131">
    <property type="entry name" value="BLR2367 PROTEIN"/>
    <property type="match status" value="1"/>
</dbReference>
<keyword evidence="3" id="KW-0808">Transferase</keyword>